<name>A0ABU6CX92_9GAMM</name>
<evidence type="ECO:0000256" key="1">
    <source>
        <dbReference type="ARBA" id="ARBA00003726"/>
    </source>
</evidence>
<evidence type="ECO:0000256" key="3">
    <source>
        <dbReference type="ARBA" id="ARBA00007985"/>
    </source>
</evidence>
<dbReference type="SUPFAM" id="SSF51569">
    <property type="entry name" value="Aldolase"/>
    <property type="match status" value="1"/>
</dbReference>
<dbReference type="NCBIfam" id="NF009396">
    <property type="entry name" value="PRK12756.1"/>
    <property type="match status" value="1"/>
</dbReference>
<keyword evidence="5 8" id="KW-0808">Transferase</keyword>
<keyword evidence="6 8" id="KW-0057">Aromatic amino acid biosynthesis</keyword>
<dbReference type="EC" id="2.5.1.54" evidence="8"/>
<feature type="domain" description="DAHP synthetase I/KDSA" evidence="9">
    <location>
        <begin position="43"/>
        <end position="340"/>
    </location>
</feature>
<comment type="pathway">
    <text evidence="2 8">Metabolic intermediate biosynthesis; chorismate biosynthesis; chorismate from D-erythrose 4-phosphate and phosphoenolpyruvate: step 1/7.</text>
</comment>
<evidence type="ECO:0000313" key="10">
    <source>
        <dbReference type="EMBL" id="MEB4591444.1"/>
    </source>
</evidence>
<evidence type="ECO:0000256" key="6">
    <source>
        <dbReference type="ARBA" id="ARBA00023141"/>
    </source>
</evidence>
<dbReference type="Gene3D" id="3.20.20.70">
    <property type="entry name" value="Aldolase class I"/>
    <property type="match status" value="1"/>
</dbReference>
<dbReference type="PANTHER" id="PTHR21225">
    <property type="entry name" value="PHOSPHO-2-DEHYDRO-3-DEOXYHEPTONATE ALDOLASE DAHP SYNTHETASE"/>
    <property type="match status" value="1"/>
</dbReference>
<gene>
    <name evidence="10" type="primary">aroG</name>
    <name evidence="10" type="ORF">VSS37_10675</name>
</gene>
<dbReference type="PANTHER" id="PTHR21225:SF12">
    <property type="entry name" value="PHOSPHO-2-DEHYDRO-3-DEOXYHEPTONATE ALDOLASE, TYROSINE-INHIBITED"/>
    <property type="match status" value="1"/>
</dbReference>
<dbReference type="NCBIfam" id="TIGR00034">
    <property type="entry name" value="aroFGH"/>
    <property type="match status" value="1"/>
</dbReference>
<comment type="caution">
    <text evidence="10">The sequence shown here is derived from an EMBL/GenBank/DDBJ whole genome shotgun (WGS) entry which is preliminary data.</text>
</comment>
<evidence type="ECO:0000256" key="5">
    <source>
        <dbReference type="ARBA" id="ARBA00022679"/>
    </source>
</evidence>
<dbReference type="PIRSF" id="PIRSF001361">
    <property type="entry name" value="DAHP_synthase"/>
    <property type="match status" value="1"/>
</dbReference>
<comment type="similarity">
    <text evidence="3 8">Belongs to the class-I DAHP synthase family.</text>
</comment>
<dbReference type="NCBIfam" id="NF006723">
    <property type="entry name" value="PRK09261.1-1"/>
    <property type="match status" value="1"/>
</dbReference>
<protein>
    <recommendedName>
        <fullName evidence="8">Phospho-2-dehydro-3-deoxyheptonate aldolase</fullName>
        <ecNumber evidence="8">2.5.1.54</ecNumber>
    </recommendedName>
</protein>
<dbReference type="InterPro" id="IPR006218">
    <property type="entry name" value="DAHP1/KDSA"/>
</dbReference>
<dbReference type="Proteomes" id="UP001308005">
    <property type="component" value="Unassembled WGS sequence"/>
</dbReference>
<dbReference type="GO" id="GO:0003849">
    <property type="term" value="F:3-deoxy-7-phosphoheptulonate synthase activity"/>
    <property type="evidence" value="ECO:0007669"/>
    <property type="project" value="UniProtKB-EC"/>
</dbReference>
<organism evidence="10 11">
    <name type="scientific">Candidatus Thiothrix phosphatis</name>
    <dbReference type="NCBI Taxonomy" id="3112415"/>
    <lineage>
        <taxon>Bacteria</taxon>
        <taxon>Pseudomonadati</taxon>
        <taxon>Pseudomonadota</taxon>
        <taxon>Gammaproteobacteria</taxon>
        <taxon>Thiotrichales</taxon>
        <taxon>Thiotrichaceae</taxon>
        <taxon>Thiothrix</taxon>
    </lineage>
</organism>
<keyword evidence="11" id="KW-1185">Reference proteome</keyword>
<dbReference type="EMBL" id="JAYMYJ010000105">
    <property type="protein sequence ID" value="MEB4591444.1"/>
    <property type="molecule type" value="Genomic_DNA"/>
</dbReference>
<dbReference type="Pfam" id="PF00793">
    <property type="entry name" value="DAHP_synth_1"/>
    <property type="match status" value="1"/>
</dbReference>
<accession>A0ABU6CX92</accession>
<reference evidence="11" key="1">
    <citation type="submission" date="2023-07" db="EMBL/GenBank/DDBJ databases">
        <title>The carbon used by Thiothrix.</title>
        <authorList>
            <person name="Chen L."/>
        </authorList>
    </citation>
    <scope>NUCLEOTIDE SEQUENCE [LARGE SCALE GENOMIC DNA]</scope>
</reference>
<evidence type="ECO:0000256" key="7">
    <source>
        <dbReference type="ARBA" id="ARBA00047508"/>
    </source>
</evidence>
<evidence type="ECO:0000256" key="2">
    <source>
        <dbReference type="ARBA" id="ARBA00004688"/>
    </source>
</evidence>
<comment type="function">
    <text evidence="1 8">Stereospecific condensation of phosphoenolpyruvate (PEP) and D-erythrose-4-phosphate (E4P) giving rise to 3-deoxy-D-arabino-heptulosonate-7-phosphate (DAHP).</text>
</comment>
<comment type="catalytic activity">
    <reaction evidence="7 8">
        <text>D-erythrose 4-phosphate + phosphoenolpyruvate + H2O = 7-phospho-2-dehydro-3-deoxy-D-arabino-heptonate + phosphate</text>
        <dbReference type="Rhea" id="RHEA:14717"/>
        <dbReference type="ChEBI" id="CHEBI:15377"/>
        <dbReference type="ChEBI" id="CHEBI:16897"/>
        <dbReference type="ChEBI" id="CHEBI:43474"/>
        <dbReference type="ChEBI" id="CHEBI:58394"/>
        <dbReference type="ChEBI" id="CHEBI:58702"/>
        <dbReference type="EC" id="2.5.1.54"/>
    </reaction>
</comment>
<dbReference type="RefSeq" id="WP_324695046.1">
    <property type="nucleotide sequence ID" value="NZ_JAYMYJ010000105.1"/>
</dbReference>
<evidence type="ECO:0000256" key="8">
    <source>
        <dbReference type="PIRNR" id="PIRNR001361"/>
    </source>
</evidence>
<evidence type="ECO:0000313" key="11">
    <source>
        <dbReference type="Proteomes" id="UP001308005"/>
    </source>
</evidence>
<evidence type="ECO:0000259" key="9">
    <source>
        <dbReference type="Pfam" id="PF00793"/>
    </source>
</evidence>
<keyword evidence="4 8" id="KW-0028">Amino-acid biosynthesis</keyword>
<evidence type="ECO:0000256" key="4">
    <source>
        <dbReference type="ARBA" id="ARBA00022605"/>
    </source>
</evidence>
<dbReference type="NCBIfam" id="NF009395">
    <property type="entry name" value="PRK12755.1"/>
    <property type="match status" value="1"/>
</dbReference>
<dbReference type="InterPro" id="IPR006219">
    <property type="entry name" value="DAHP_synth_1"/>
</dbReference>
<dbReference type="InterPro" id="IPR013785">
    <property type="entry name" value="Aldolase_TIM"/>
</dbReference>
<sequence length="353" mass="39128">MKYQTDDLRIIGIHELTPPMELHREYPLSDIATETVYAARQEAHRILHGEDDRLLVVTGPCSIHDVDAALEYAARLQHIRHQLKGQLHIIMRVYFEKPRTTIGWKGLINDPDLDNSFHINKGLCLARKLLLELNNVGMPAATEYLDLITPQYVADLISWAAIGARTTESQGHRELASGVSCPIGFKNGTYGNLNIAIDAIGAASRPHHFLSVTKEGRTAIFATKGNEDCHVILRGGQEPNYDADSIAKAVAALEKAKLPPYLMVDFSHANSCKDYRRQPEVAADVAEQVAGGNRSICGVMIESHLVEGNQKADGKKREELVYGQSITDACINFDTTEKVLEQLAESVEKRRNL</sequence>
<proteinExistence type="inferred from homology"/>